<dbReference type="InterPro" id="IPR018490">
    <property type="entry name" value="cNMP-bd_dom_sf"/>
</dbReference>
<evidence type="ECO:0000256" key="1">
    <source>
        <dbReference type="ARBA" id="ARBA00004141"/>
    </source>
</evidence>
<dbReference type="EMBL" id="LGRX02032847">
    <property type="protein sequence ID" value="KAK3243449.1"/>
    <property type="molecule type" value="Genomic_DNA"/>
</dbReference>
<protein>
    <recommendedName>
        <fullName evidence="8">Cyclic nucleotide-binding domain-containing protein</fullName>
    </recommendedName>
</protein>
<evidence type="ECO:0000256" key="2">
    <source>
        <dbReference type="ARBA" id="ARBA00022448"/>
    </source>
</evidence>
<dbReference type="InterPro" id="IPR051413">
    <property type="entry name" value="K/Na_HCN_channel"/>
</dbReference>
<keyword evidence="10" id="KW-1185">Reference proteome</keyword>
<dbReference type="Gene3D" id="1.10.287.630">
    <property type="entry name" value="Helix hairpin bin"/>
    <property type="match status" value="1"/>
</dbReference>
<feature type="region of interest" description="Disordered" evidence="7">
    <location>
        <begin position="138"/>
        <end position="158"/>
    </location>
</feature>
<name>A0AAE0BWM3_9CHLO</name>
<dbReference type="Pfam" id="PF00520">
    <property type="entry name" value="Ion_trans"/>
    <property type="match status" value="1"/>
</dbReference>
<comment type="caution">
    <text evidence="9">The sequence shown here is derived from an EMBL/GenBank/DDBJ whole genome shotgun (WGS) entry which is preliminary data.</text>
</comment>
<evidence type="ECO:0000256" key="4">
    <source>
        <dbReference type="ARBA" id="ARBA00022989"/>
    </source>
</evidence>
<dbReference type="InterPro" id="IPR000595">
    <property type="entry name" value="cNMP-bd_dom"/>
</dbReference>
<feature type="compositionally biased region" description="Polar residues" evidence="7">
    <location>
        <begin position="404"/>
        <end position="415"/>
    </location>
</feature>
<feature type="region of interest" description="Disordered" evidence="7">
    <location>
        <begin position="396"/>
        <end position="415"/>
    </location>
</feature>
<dbReference type="GO" id="GO:0003254">
    <property type="term" value="P:regulation of membrane depolarization"/>
    <property type="evidence" value="ECO:0007669"/>
    <property type="project" value="TreeGrafter"/>
</dbReference>
<feature type="region of interest" description="Disordered" evidence="7">
    <location>
        <begin position="330"/>
        <end position="372"/>
    </location>
</feature>
<gene>
    <name evidence="9" type="ORF">CYMTET_46897</name>
</gene>
<feature type="domain" description="Cyclic nucleotide-binding" evidence="8">
    <location>
        <begin position="820"/>
        <end position="918"/>
    </location>
</feature>
<sequence length="986" mass="109054">MEPMQLIGDIGDSVLLRSFATVSSEIAAWNKEVEEASLDAERELQNWREKVSSSKVRLESRLQAIFAQILSDSSRAEVKAAHGCREPCLGILQGNIPGAVCESTQRDERPQVLVCTGPPGDGVLPPGPNLKHAKRMPAVDDAEAPSQSVHETTEAATSYSDVANLRTQNPSWVILNRAEPNEHISNVSPPCDVSSGEAVGDCSPMSISKSAASSTSDASPPRYAGAGHWHKHEPVDTARKVAGKAGRSRLQQGVSEGNGSNPATLRADRRLSLTPGEEGSCITPSSNGPKSVKTLMNERRLSLNQGLEEAHTLHSPLASHLLGIRAQSLGAAPSSKPGTPRISRSSRDDSRPTSKSSLHLSKEPEIDQPMSADSPIALAPADLPVAELAVAEEVSKSAPGWATQPASPTGVSTRVSSWVQRTSKNLKRKSSLGTGLASFLGLRVDSAHAEPKRGGADKARPMPKRERENSNLTLLLDRVQKFSDDAWDVRVNTFMVLKPNSFLRRAVDKLVLYILLDHTFVLPFRLSFGTPDTVFWTIWDAVSNAVFIVDVILNFFTAIIDDEDLPITSHKEIARRYLQSWFVLDVTAAIPWDQLVAFIDLYATESISRLMGILRMVRVVRMLKVLFNVQEHSPGRQQPGRLRLAKFTLFFTTVVHWFTCLTHSIASQNEDHTIDDFFEMANYRAGSPRLQYEVCLYWTTTVMTGSKATPGSEATILLTTIVFWIGSTLLVATFGNIIRLMGEVDFAESQHRLKVEKATAYMHRLKIPPRLQQRVMDYFELLYAQTSGIDGQEFMTELPPHLRQEVAIFLNRGVLESMPLFEDCSVPFLVAVLMRLKLSVGLTDDLVITEGEIGYEMFIILQGRVSILINNRELGQLSKGDFFGEGGLVNGTGRRGGSVRCLKTSIFYVLGKESFDAVREAYPEDCEVFLEVAKRRVKARSVINNEEFQSEEDAALLREEEEALDRALRENSKRHRFRDLVRGMVM</sequence>
<feature type="compositionally biased region" description="Low complexity" evidence="7">
    <location>
        <begin position="203"/>
        <end position="221"/>
    </location>
</feature>
<dbReference type="PANTHER" id="PTHR45689">
    <property type="entry name" value="I[[H]] CHANNEL, ISOFORM E"/>
    <property type="match status" value="1"/>
</dbReference>
<comment type="subcellular location">
    <subcellularLocation>
        <location evidence="1">Membrane</location>
        <topology evidence="1">Multi-pass membrane protein</topology>
    </subcellularLocation>
</comment>
<keyword evidence="5" id="KW-0406">Ion transport</keyword>
<dbReference type="AlphaFoldDB" id="A0AAE0BWM3"/>
<dbReference type="Gene3D" id="1.10.287.70">
    <property type="match status" value="1"/>
</dbReference>
<evidence type="ECO:0000313" key="9">
    <source>
        <dbReference type="EMBL" id="KAK3243449.1"/>
    </source>
</evidence>
<dbReference type="InterPro" id="IPR005821">
    <property type="entry name" value="Ion_trans_dom"/>
</dbReference>
<feature type="region of interest" description="Disordered" evidence="7">
    <location>
        <begin position="272"/>
        <end position="291"/>
    </location>
</feature>
<feature type="region of interest" description="Disordered" evidence="7">
    <location>
        <begin position="182"/>
        <end position="267"/>
    </location>
</feature>
<dbReference type="InterPro" id="IPR018488">
    <property type="entry name" value="cNMP-bd_CS"/>
</dbReference>
<dbReference type="GO" id="GO:0005249">
    <property type="term" value="F:voltage-gated potassium channel activity"/>
    <property type="evidence" value="ECO:0007669"/>
    <property type="project" value="TreeGrafter"/>
</dbReference>
<feature type="compositionally biased region" description="Polar residues" evidence="7">
    <location>
        <begin position="145"/>
        <end position="158"/>
    </location>
</feature>
<evidence type="ECO:0000313" key="10">
    <source>
        <dbReference type="Proteomes" id="UP001190700"/>
    </source>
</evidence>
<dbReference type="GO" id="GO:0098855">
    <property type="term" value="C:HCN channel complex"/>
    <property type="evidence" value="ECO:0007669"/>
    <property type="project" value="TreeGrafter"/>
</dbReference>
<keyword evidence="2" id="KW-0813">Transport</keyword>
<organism evidence="9 10">
    <name type="scientific">Cymbomonas tetramitiformis</name>
    <dbReference type="NCBI Taxonomy" id="36881"/>
    <lineage>
        <taxon>Eukaryota</taxon>
        <taxon>Viridiplantae</taxon>
        <taxon>Chlorophyta</taxon>
        <taxon>Pyramimonadophyceae</taxon>
        <taxon>Pyramimonadales</taxon>
        <taxon>Pyramimonadaceae</taxon>
        <taxon>Cymbomonas</taxon>
    </lineage>
</organism>
<accession>A0AAE0BWM3</accession>
<keyword evidence="6" id="KW-0472">Membrane</keyword>
<dbReference type="Proteomes" id="UP001190700">
    <property type="component" value="Unassembled WGS sequence"/>
</dbReference>
<dbReference type="GO" id="GO:0035725">
    <property type="term" value="P:sodium ion transmembrane transport"/>
    <property type="evidence" value="ECO:0007669"/>
    <property type="project" value="TreeGrafter"/>
</dbReference>
<proteinExistence type="predicted"/>
<dbReference type="CDD" id="cd00038">
    <property type="entry name" value="CAP_ED"/>
    <property type="match status" value="1"/>
</dbReference>
<keyword evidence="4" id="KW-1133">Transmembrane helix</keyword>
<keyword evidence="3" id="KW-0812">Transmembrane</keyword>
<reference evidence="9 10" key="1">
    <citation type="journal article" date="2015" name="Genome Biol. Evol.">
        <title>Comparative Genomics of a Bacterivorous Green Alga Reveals Evolutionary Causalities and Consequences of Phago-Mixotrophic Mode of Nutrition.</title>
        <authorList>
            <person name="Burns J.A."/>
            <person name="Paasch A."/>
            <person name="Narechania A."/>
            <person name="Kim E."/>
        </authorList>
    </citation>
    <scope>NUCLEOTIDE SEQUENCE [LARGE SCALE GENOMIC DNA]</scope>
    <source>
        <strain evidence="9 10">PLY_AMNH</strain>
    </source>
</reference>
<feature type="compositionally biased region" description="Polar residues" evidence="7">
    <location>
        <begin position="249"/>
        <end position="263"/>
    </location>
</feature>
<evidence type="ECO:0000256" key="6">
    <source>
        <dbReference type="ARBA" id="ARBA00023136"/>
    </source>
</evidence>
<dbReference type="Pfam" id="PF00027">
    <property type="entry name" value="cNMP_binding"/>
    <property type="match status" value="1"/>
</dbReference>
<dbReference type="SMART" id="SM00100">
    <property type="entry name" value="cNMP"/>
    <property type="match status" value="1"/>
</dbReference>
<dbReference type="SUPFAM" id="SSF81324">
    <property type="entry name" value="Voltage-gated potassium channels"/>
    <property type="match status" value="1"/>
</dbReference>
<dbReference type="PROSITE" id="PS50042">
    <property type="entry name" value="CNMP_BINDING_3"/>
    <property type="match status" value="1"/>
</dbReference>
<dbReference type="Gene3D" id="2.60.120.10">
    <property type="entry name" value="Jelly Rolls"/>
    <property type="match status" value="1"/>
</dbReference>
<dbReference type="SUPFAM" id="SSF51206">
    <property type="entry name" value="cAMP-binding domain-like"/>
    <property type="match status" value="1"/>
</dbReference>
<evidence type="ECO:0000256" key="7">
    <source>
        <dbReference type="SAM" id="MobiDB-lite"/>
    </source>
</evidence>
<dbReference type="InterPro" id="IPR014710">
    <property type="entry name" value="RmlC-like_jellyroll"/>
</dbReference>
<dbReference type="PROSITE" id="PS00888">
    <property type="entry name" value="CNMP_BINDING_1"/>
    <property type="match status" value="1"/>
</dbReference>
<evidence type="ECO:0000259" key="8">
    <source>
        <dbReference type="PROSITE" id="PS50042"/>
    </source>
</evidence>
<evidence type="ECO:0000256" key="3">
    <source>
        <dbReference type="ARBA" id="ARBA00022692"/>
    </source>
</evidence>
<evidence type="ECO:0000256" key="5">
    <source>
        <dbReference type="ARBA" id="ARBA00023065"/>
    </source>
</evidence>
<dbReference type="PANTHER" id="PTHR45689:SF5">
    <property type="entry name" value="I[[H]] CHANNEL, ISOFORM E"/>
    <property type="match status" value="1"/>
</dbReference>